<sequence length="128" mass="13601">MPLSEQEQRLLDEMERNLYQNDADFVATVAGRRGKPNYTLVVVGALLAIAGVAALVAGVITQLAVIGVVGFGLMLAGVLIVLSPGRRDAAEVPTSPAAGGAARPSAARSSWTERMNERWDRRQEGREG</sequence>
<organism evidence="3 4">
    <name type="scientific">Microcella pacifica</name>
    <dbReference type="NCBI Taxonomy" id="2591847"/>
    <lineage>
        <taxon>Bacteria</taxon>
        <taxon>Bacillati</taxon>
        <taxon>Actinomycetota</taxon>
        <taxon>Actinomycetes</taxon>
        <taxon>Micrococcales</taxon>
        <taxon>Microbacteriaceae</taxon>
        <taxon>Microcella</taxon>
    </lineage>
</organism>
<protein>
    <submittedName>
        <fullName evidence="3">DUF3040 domain-containing protein</fullName>
    </submittedName>
</protein>
<gene>
    <name evidence="3" type="ORF">FK219_007210</name>
</gene>
<comment type="caution">
    <text evidence="3">The sequence shown here is derived from an EMBL/GenBank/DDBJ whole genome shotgun (WGS) entry which is preliminary data.</text>
</comment>
<feature type="region of interest" description="Disordered" evidence="1">
    <location>
        <begin position="89"/>
        <end position="128"/>
    </location>
</feature>
<feature type="compositionally biased region" description="Basic and acidic residues" evidence="1">
    <location>
        <begin position="114"/>
        <end position="128"/>
    </location>
</feature>
<dbReference type="EMBL" id="VIKT02000010">
    <property type="protein sequence ID" value="NHF63026.1"/>
    <property type="molecule type" value="Genomic_DNA"/>
</dbReference>
<dbReference type="InterPro" id="IPR021401">
    <property type="entry name" value="DUF3040"/>
</dbReference>
<feature type="transmembrane region" description="Helical" evidence="2">
    <location>
        <begin position="38"/>
        <end position="57"/>
    </location>
</feature>
<evidence type="ECO:0000256" key="1">
    <source>
        <dbReference type="SAM" id="MobiDB-lite"/>
    </source>
</evidence>
<dbReference type="Pfam" id="PF11239">
    <property type="entry name" value="DUF3040"/>
    <property type="match status" value="1"/>
</dbReference>
<keyword evidence="4" id="KW-1185">Reference proteome</keyword>
<evidence type="ECO:0000256" key="2">
    <source>
        <dbReference type="SAM" id="Phobius"/>
    </source>
</evidence>
<evidence type="ECO:0000313" key="3">
    <source>
        <dbReference type="EMBL" id="NHF63026.1"/>
    </source>
</evidence>
<feature type="transmembrane region" description="Helical" evidence="2">
    <location>
        <begin position="63"/>
        <end position="82"/>
    </location>
</feature>
<dbReference type="Proteomes" id="UP000818266">
    <property type="component" value="Unassembled WGS sequence"/>
</dbReference>
<name>A0A9E5JQB0_9MICO</name>
<dbReference type="AlphaFoldDB" id="A0A9E5JQB0"/>
<dbReference type="OrthoDB" id="5244024at2"/>
<keyword evidence="2" id="KW-0472">Membrane</keyword>
<dbReference type="RefSeq" id="WP_152583520.1">
    <property type="nucleotide sequence ID" value="NZ_VIKT02000010.1"/>
</dbReference>
<accession>A0A9E5JQB0</accession>
<proteinExistence type="predicted"/>
<keyword evidence="2" id="KW-0812">Transmembrane</keyword>
<keyword evidence="2" id="KW-1133">Transmembrane helix</keyword>
<feature type="compositionally biased region" description="Low complexity" evidence="1">
    <location>
        <begin position="95"/>
        <end position="110"/>
    </location>
</feature>
<reference evidence="3 4" key="1">
    <citation type="submission" date="2020-03" db="EMBL/GenBank/DDBJ databases">
        <title>Chryseoglobus sp. isolated from a deep-sea seamount.</title>
        <authorList>
            <person name="Zhang D.-C."/>
        </authorList>
    </citation>
    <scope>NUCLEOTIDE SEQUENCE [LARGE SCALE GENOMIC DNA]</scope>
    <source>
        <strain evidence="3 4">KN1116</strain>
    </source>
</reference>
<evidence type="ECO:0000313" key="4">
    <source>
        <dbReference type="Proteomes" id="UP000818266"/>
    </source>
</evidence>